<dbReference type="EMBL" id="CP058910">
    <property type="protein sequence ID" value="QLH79246.1"/>
    <property type="molecule type" value="Genomic_DNA"/>
</dbReference>
<dbReference type="OrthoDB" id="232696at2157"/>
<evidence type="ECO:0000313" key="2">
    <source>
        <dbReference type="Proteomes" id="UP000509667"/>
    </source>
</evidence>
<dbReference type="Proteomes" id="UP000509667">
    <property type="component" value="Chromosome"/>
</dbReference>
<dbReference type="AlphaFoldDB" id="A0A7D5P2D0"/>
<sequence length="74" mass="7874">MDEIAEDVLSTPPDSDEDCSVCGEPIPIDAGVVPPAGEEYAVLRAADPETAGVMTERWVHRGCLRAYLDESAAI</sequence>
<accession>A0A7D5P2D0</accession>
<reference evidence="1 2" key="1">
    <citation type="submission" date="2020-07" db="EMBL/GenBank/DDBJ databases">
        <title>Halosimplex pelagicum sp. nov. and Halosimplex rubrum sp. nov., isolated from salted brown alga Laminaria, and emended description of the genus Halosimplex.</title>
        <authorList>
            <person name="Cui H."/>
        </authorList>
    </citation>
    <scope>NUCLEOTIDE SEQUENCE [LARGE SCALE GENOMIC DNA]</scope>
    <source>
        <strain evidence="1 2">R27</strain>
    </source>
</reference>
<dbReference type="RefSeq" id="WP_179909116.1">
    <property type="nucleotide sequence ID" value="NZ_CP058910.1"/>
</dbReference>
<evidence type="ECO:0000313" key="1">
    <source>
        <dbReference type="EMBL" id="QLH79246.1"/>
    </source>
</evidence>
<name>A0A7D5P2D0_9EURY</name>
<keyword evidence="2" id="KW-1185">Reference proteome</keyword>
<protein>
    <submittedName>
        <fullName evidence="1">Uncharacterized protein</fullName>
    </submittedName>
</protein>
<proteinExistence type="predicted"/>
<dbReference type="GeneID" id="56079990"/>
<organism evidence="1 2">
    <name type="scientific">Halosimplex rubrum</name>
    <dbReference type="NCBI Taxonomy" id="869889"/>
    <lineage>
        <taxon>Archaea</taxon>
        <taxon>Methanobacteriati</taxon>
        <taxon>Methanobacteriota</taxon>
        <taxon>Stenosarchaea group</taxon>
        <taxon>Halobacteria</taxon>
        <taxon>Halobacteriales</taxon>
        <taxon>Haloarculaceae</taxon>
        <taxon>Halosimplex</taxon>
    </lineage>
</organism>
<dbReference type="KEGG" id="hrr:HZS55_18965"/>
<gene>
    <name evidence="1" type="ORF">HZS55_18965</name>
</gene>